<evidence type="ECO:0000313" key="7">
    <source>
        <dbReference type="EMBL" id="TCS86896.1"/>
    </source>
</evidence>
<dbReference type="OrthoDB" id="1523686at2"/>
<dbReference type="Gene3D" id="3.30.70.1730">
    <property type="match status" value="1"/>
</dbReference>
<keyword evidence="6" id="KW-0694">RNA-binding</keyword>
<keyword evidence="4 6" id="KW-0687">Ribonucleoprotein</keyword>
<dbReference type="InterPro" id="IPR047865">
    <property type="entry name" value="Ribosomal_uL10_bac_type"/>
</dbReference>
<evidence type="ECO:0000256" key="1">
    <source>
        <dbReference type="ARBA" id="ARBA00002633"/>
    </source>
</evidence>
<dbReference type="AlphaFoldDB" id="A0A4R3KQ73"/>
<dbReference type="GO" id="GO:0006412">
    <property type="term" value="P:translation"/>
    <property type="evidence" value="ECO:0007669"/>
    <property type="project" value="UniProtKB-UniRule"/>
</dbReference>
<dbReference type="HAMAP" id="MF_00362">
    <property type="entry name" value="Ribosomal_uL10"/>
    <property type="match status" value="1"/>
</dbReference>
<dbReference type="EMBL" id="SMAD01000006">
    <property type="protein sequence ID" value="TCS86896.1"/>
    <property type="molecule type" value="Genomic_DNA"/>
</dbReference>
<comment type="similarity">
    <text evidence="2 6">Belongs to the universal ribosomal protein uL10 family.</text>
</comment>
<dbReference type="GO" id="GO:1990904">
    <property type="term" value="C:ribonucleoprotein complex"/>
    <property type="evidence" value="ECO:0007669"/>
    <property type="project" value="UniProtKB-KW"/>
</dbReference>
<evidence type="ECO:0000256" key="2">
    <source>
        <dbReference type="ARBA" id="ARBA00008889"/>
    </source>
</evidence>
<evidence type="ECO:0000313" key="8">
    <source>
        <dbReference type="Proteomes" id="UP000295807"/>
    </source>
</evidence>
<gene>
    <name evidence="6" type="primary">rplJ</name>
    <name evidence="7" type="ORF">EDD80_106212</name>
</gene>
<dbReference type="NCBIfam" id="NF000955">
    <property type="entry name" value="PRK00099.1-1"/>
    <property type="match status" value="1"/>
</dbReference>
<evidence type="ECO:0000256" key="5">
    <source>
        <dbReference type="ARBA" id="ARBA00035202"/>
    </source>
</evidence>
<keyword evidence="8" id="KW-1185">Reference proteome</keyword>
<dbReference type="GO" id="GO:0070180">
    <property type="term" value="F:large ribosomal subunit rRNA binding"/>
    <property type="evidence" value="ECO:0007669"/>
    <property type="project" value="UniProtKB-UniRule"/>
</dbReference>
<evidence type="ECO:0000256" key="4">
    <source>
        <dbReference type="ARBA" id="ARBA00023274"/>
    </source>
</evidence>
<name>A0A4R3KQ73_9SPHI</name>
<dbReference type="InterPro" id="IPR001790">
    <property type="entry name" value="Ribosomal_uL10"/>
</dbReference>
<dbReference type="PANTHER" id="PTHR11560">
    <property type="entry name" value="39S RIBOSOMAL PROTEIN L10, MITOCHONDRIAL"/>
    <property type="match status" value="1"/>
</dbReference>
<keyword evidence="6" id="KW-0699">rRNA-binding</keyword>
<dbReference type="CDD" id="cd05797">
    <property type="entry name" value="Ribosomal_L10"/>
    <property type="match status" value="1"/>
</dbReference>
<organism evidence="7 8">
    <name type="scientific">Anseongella ginsenosidimutans</name>
    <dbReference type="NCBI Taxonomy" id="496056"/>
    <lineage>
        <taxon>Bacteria</taxon>
        <taxon>Pseudomonadati</taxon>
        <taxon>Bacteroidota</taxon>
        <taxon>Sphingobacteriia</taxon>
        <taxon>Sphingobacteriales</taxon>
        <taxon>Sphingobacteriaceae</taxon>
        <taxon>Anseongella</taxon>
    </lineage>
</organism>
<comment type="function">
    <text evidence="1 6">Forms part of the ribosomal stalk, playing a central role in the interaction of the ribosome with GTP-bound translation factors.</text>
</comment>
<keyword evidence="3 6" id="KW-0689">Ribosomal protein</keyword>
<comment type="caution">
    <text evidence="7">The sequence shown here is derived from an EMBL/GenBank/DDBJ whole genome shotgun (WGS) entry which is preliminary data.</text>
</comment>
<dbReference type="Gene3D" id="6.10.250.290">
    <property type="match status" value="1"/>
</dbReference>
<dbReference type="SUPFAM" id="SSF160369">
    <property type="entry name" value="Ribosomal protein L10-like"/>
    <property type="match status" value="1"/>
</dbReference>
<dbReference type="RefSeq" id="WP_132129449.1">
    <property type="nucleotide sequence ID" value="NZ_CP042432.1"/>
</dbReference>
<evidence type="ECO:0000256" key="3">
    <source>
        <dbReference type="ARBA" id="ARBA00022980"/>
    </source>
</evidence>
<accession>A0A4R3KQ73</accession>
<protein>
    <recommendedName>
        <fullName evidence="5 6">Large ribosomal subunit protein uL10</fullName>
    </recommendedName>
</protein>
<dbReference type="Proteomes" id="UP000295807">
    <property type="component" value="Unassembled WGS sequence"/>
</dbReference>
<dbReference type="InterPro" id="IPR022973">
    <property type="entry name" value="Ribosomal_uL10_bac"/>
</dbReference>
<comment type="subunit">
    <text evidence="6">Part of the ribosomal stalk of the 50S ribosomal subunit. The N-terminus interacts with L11 and the large rRNA to form the base of the stalk. The C-terminus forms an elongated spine to which L12 dimers bind in a sequential fashion forming a multimeric L10(L12)X complex.</text>
</comment>
<proteinExistence type="inferred from homology"/>
<reference evidence="7 8" key="1">
    <citation type="submission" date="2019-03" db="EMBL/GenBank/DDBJ databases">
        <title>Genomic Encyclopedia of Type Strains, Phase IV (KMG-IV): sequencing the most valuable type-strain genomes for metagenomic binning, comparative biology and taxonomic classification.</title>
        <authorList>
            <person name="Goeker M."/>
        </authorList>
    </citation>
    <scope>NUCLEOTIDE SEQUENCE [LARGE SCALE GENOMIC DNA]</scope>
    <source>
        <strain evidence="7 8">DSM 21100</strain>
    </source>
</reference>
<dbReference type="InterPro" id="IPR043141">
    <property type="entry name" value="Ribosomal_uL10-like_sf"/>
</dbReference>
<dbReference type="GO" id="GO:0005840">
    <property type="term" value="C:ribosome"/>
    <property type="evidence" value="ECO:0007669"/>
    <property type="project" value="UniProtKB-KW"/>
</dbReference>
<evidence type="ECO:0000256" key="6">
    <source>
        <dbReference type="HAMAP-Rule" id="MF_00362"/>
    </source>
</evidence>
<dbReference type="Pfam" id="PF00466">
    <property type="entry name" value="Ribosomal_L10"/>
    <property type="match status" value="1"/>
</dbReference>
<sequence>MRKEDKQQIVDDLTGLIRSYNGFYITDTSALTVSQINVIRRKAFQKGIKVQVAKNTLIRKAMEAVGTDYAGLYDVLKGSSTLLFSETANLPAKLIKELRKTGDKPVLKGAYVEESFFIGDNQLEQLASLKSKNELIADVVALLQSPARNVVSALQSGGGKLAGIVKTLSERGE</sequence>